<feature type="region of interest" description="Disordered" evidence="1">
    <location>
        <begin position="1"/>
        <end position="28"/>
    </location>
</feature>
<evidence type="ECO:0000313" key="4">
    <source>
        <dbReference type="Proteomes" id="UP000183275"/>
    </source>
</evidence>
<dbReference type="Pfam" id="PF24035">
    <property type="entry name" value="DUF7344"/>
    <property type="match status" value="1"/>
</dbReference>
<dbReference type="RefSeq" id="WP_049991825.1">
    <property type="nucleotide sequence ID" value="NZ_FOIS01000003.1"/>
</dbReference>
<gene>
    <name evidence="3" type="ORF">SAMN05216285_2611</name>
</gene>
<dbReference type="OrthoDB" id="187264at2157"/>
<dbReference type="Gene3D" id="1.10.10.10">
    <property type="entry name" value="Winged helix-like DNA-binding domain superfamily/Winged helix DNA-binding domain"/>
    <property type="match status" value="1"/>
</dbReference>
<sequence length="157" mass="17612">MAERDGDSERGERDTGIEGGPAFPTVTDGGVPALDEFVRVLSERRRRCLLYCLWEDDVRDVDDLAGRVATRLDRLSPDEAAESRREAVEISLVHVDLPMLEDVGIISYDRRTRTLSLDHPPMPIETLVDACETLDECAHVDERRESGESTDASSRDR</sequence>
<accession>A0A1I0PIQ1</accession>
<feature type="compositionally biased region" description="Basic and acidic residues" evidence="1">
    <location>
        <begin position="1"/>
        <end position="16"/>
    </location>
</feature>
<evidence type="ECO:0000259" key="2">
    <source>
        <dbReference type="Pfam" id="PF24035"/>
    </source>
</evidence>
<reference evidence="4" key="1">
    <citation type="submission" date="2016-10" db="EMBL/GenBank/DDBJ databases">
        <authorList>
            <person name="Varghese N."/>
        </authorList>
    </citation>
    <scope>NUCLEOTIDE SEQUENCE [LARGE SCALE GENOMIC DNA]</scope>
    <source>
        <strain evidence="4">CGMCC 1.12284</strain>
    </source>
</reference>
<evidence type="ECO:0000313" key="3">
    <source>
        <dbReference type="EMBL" id="SEW14257.1"/>
    </source>
</evidence>
<dbReference type="EMBL" id="FOIS01000003">
    <property type="protein sequence ID" value="SEW14257.1"/>
    <property type="molecule type" value="Genomic_DNA"/>
</dbReference>
<dbReference type="AlphaFoldDB" id="A0A1I0PIQ1"/>
<name>A0A1I0PIQ1_9EURY</name>
<proteinExistence type="predicted"/>
<dbReference type="eggNOG" id="arCOG03828">
    <property type="taxonomic scope" value="Archaea"/>
</dbReference>
<feature type="domain" description="DUF7344" evidence="2">
    <location>
        <begin position="39"/>
        <end position="115"/>
    </location>
</feature>
<keyword evidence="4" id="KW-1185">Reference proteome</keyword>
<dbReference type="InterPro" id="IPR036388">
    <property type="entry name" value="WH-like_DNA-bd_sf"/>
</dbReference>
<dbReference type="Proteomes" id="UP000183275">
    <property type="component" value="Unassembled WGS sequence"/>
</dbReference>
<organism evidence="3 4">
    <name type="scientific">Natrinema salifodinae</name>
    <dbReference type="NCBI Taxonomy" id="1202768"/>
    <lineage>
        <taxon>Archaea</taxon>
        <taxon>Methanobacteriati</taxon>
        <taxon>Methanobacteriota</taxon>
        <taxon>Stenosarchaea group</taxon>
        <taxon>Halobacteria</taxon>
        <taxon>Halobacteriales</taxon>
        <taxon>Natrialbaceae</taxon>
        <taxon>Natrinema</taxon>
    </lineage>
</organism>
<protein>
    <recommendedName>
        <fullName evidence="2">DUF7344 domain-containing protein</fullName>
    </recommendedName>
</protein>
<evidence type="ECO:0000256" key="1">
    <source>
        <dbReference type="SAM" id="MobiDB-lite"/>
    </source>
</evidence>
<dbReference type="InterPro" id="IPR055768">
    <property type="entry name" value="DUF7344"/>
</dbReference>